<reference evidence="2 3" key="1">
    <citation type="submission" date="2020-01" db="EMBL/GenBank/DDBJ databases">
        <authorList>
            <consortium name="DOE Joint Genome Institute"/>
            <person name="Haridas S."/>
            <person name="Albert R."/>
            <person name="Binder M."/>
            <person name="Bloem J."/>
            <person name="Labutti K."/>
            <person name="Salamov A."/>
            <person name="Andreopoulos B."/>
            <person name="Baker S.E."/>
            <person name="Barry K."/>
            <person name="Bills G."/>
            <person name="Bluhm B.H."/>
            <person name="Cannon C."/>
            <person name="Castanera R."/>
            <person name="Culley D.E."/>
            <person name="Daum C."/>
            <person name="Ezra D."/>
            <person name="Gonzalez J.B."/>
            <person name="Henrissat B."/>
            <person name="Kuo A."/>
            <person name="Liang C."/>
            <person name="Lipzen A."/>
            <person name="Lutzoni F."/>
            <person name="Magnuson J."/>
            <person name="Mondo S."/>
            <person name="Nolan M."/>
            <person name="Ohm R."/>
            <person name="Pangilinan J."/>
            <person name="Park H.-J.H."/>
            <person name="Ramirez L."/>
            <person name="Alfaro M."/>
            <person name="Sun H."/>
            <person name="Tritt A."/>
            <person name="Yoshinaga Y."/>
            <person name="Zwiers L.-H.L."/>
            <person name="Turgeon B.G."/>
            <person name="Goodwin S.B."/>
            <person name="Spatafora J.W."/>
            <person name="Crous P.W."/>
            <person name="Grigoriev I.V."/>
        </authorList>
    </citation>
    <scope>NUCLEOTIDE SEQUENCE [LARGE SCALE GENOMIC DNA]</scope>
    <source>
        <strain evidence="2 3">CBS 611.86</strain>
    </source>
</reference>
<feature type="compositionally biased region" description="Polar residues" evidence="1">
    <location>
        <begin position="49"/>
        <end position="69"/>
    </location>
</feature>
<keyword evidence="3" id="KW-1185">Reference proteome</keyword>
<organism evidence="2 3">
    <name type="scientific">Massariosphaeria phaeospora</name>
    <dbReference type="NCBI Taxonomy" id="100035"/>
    <lineage>
        <taxon>Eukaryota</taxon>
        <taxon>Fungi</taxon>
        <taxon>Dikarya</taxon>
        <taxon>Ascomycota</taxon>
        <taxon>Pezizomycotina</taxon>
        <taxon>Dothideomycetes</taxon>
        <taxon>Pleosporomycetidae</taxon>
        <taxon>Pleosporales</taxon>
        <taxon>Pleosporales incertae sedis</taxon>
        <taxon>Massariosphaeria</taxon>
    </lineage>
</organism>
<sequence length="147" mass="16535">MPAFPDPHLSSKGPTDNPTRVPAEPPIRAAPKEVEDPPQYYDSEPSRQPPQYQRNGNSSNHTVQNETQTAGASAASVAAVLGLPSTALRKQLDEERKMKRTWRDRWRQWTTVGDTDYETSYESRPQWNVFGASLDWSGGVRSKPVKR</sequence>
<comment type="caution">
    <text evidence="2">The sequence shown here is derived from an EMBL/GenBank/DDBJ whole genome shotgun (WGS) entry which is preliminary data.</text>
</comment>
<name>A0A7C8I381_9PLEO</name>
<proteinExistence type="predicted"/>
<evidence type="ECO:0000313" key="2">
    <source>
        <dbReference type="EMBL" id="KAF2866831.1"/>
    </source>
</evidence>
<dbReference type="Proteomes" id="UP000481861">
    <property type="component" value="Unassembled WGS sequence"/>
</dbReference>
<feature type="region of interest" description="Disordered" evidence="1">
    <location>
        <begin position="1"/>
        <end position="72"/>
    </location>
</feature>
<accession>A0A7C8I381</accession>
<evidence type="ECO:0000313" key="3">
    <source>
        <dbReference type="Proteomes" id="UP000481861"/>
    </source>
</evidence>
<gene>
    <name evidence="2" type="ORF">BDV95DRAFT_199432</name>
</gene>
<dbReference type="EMBL" id="JAADJZ010000026">
    <property type="protein sequence ID" value="KAF2866831.1"/>
    <property type="molecule type" value="Genomic_DNA"/>
</dbReference>
<evidence type="ECO:0000256" key="1">
    <source>
        <dbReference type="SAM" id="MobiDB-lite"/>
    </source>
</evidence>
<protein>
    <submittedName>
        <fullName evidence="2">Uncharacterized protein</fullName>
    </submittedName>
</protein>
<dbReference type="AlphaFoldDB" id="A0A7C8I381"/>